<dbReference type="AlphaFoldDB" id="A0AAE0F8I7"/>
<dbReference type="GO" id="GO:0005829">
    <property type="term" value="C:cytosol"/>
    <property type="evidence" value="ECO:0007669"/>
    <property type="project" value="TreeGrafter"/>
</dbReference>
<dbReference type="PANTHER" id="PTHR13554:SF10">
    <property type="entry name" value="26S PROTEASOME NON-ATPASE REGULATORY SUBUNIT 5"/>
    <property type="match status" value="1"/>
</dbReference>
<feature type="non-terminal residue" evidence="2">
    <location>
        <position position="1"/>
    </location>
</feature>
<comment type="caution">
    <text evidence="2">The sequence shown here is derived from an EMBL/GenBank/DDBJ whole genome shotgun (WGS) entry which is preliminary data.</text>
</comment>
<dbReference type="InterPro" id="IPR019538">
    <property type="entry name" value="PSMD5"/>
</dbReference>
<dbReference type="PANTHER" id="PTHR13554">
    <property type="entry name" value="26S PROTEASOME NON-ATPASE REGULATORY SUBUNIT 5-RELATED"/>
    <property type="match status" value="1"/>
</dbReference>
<protein>
    <submittedName>
        <fullName evidence="2">Uncharacterized protein</fullName>
    </submittedName>
</protein>
<dbReference type="GO" id="GO:0043248">
    <property type="term" value="P:proteasome assembly"/>
    <property type="evidence" value="ECO:0007669"/>
    <property type="project" value="InterPro"/>
</dbReference>
<evidence type="ECO:0000313" key="3">
    <source>
        <dbReference type="Proteomes" id="UP001190700"/>
    </source>
</evidence>
<keyword evidence="3" id="KW-1185">Reference proteome</keyword>
<dbReference type="EMBL" id="LGRX02022975">
    <property type="protein sequence ID" value="KAK3254969.1"/>
    <property type="molecule type" value="Genomic_DNA"/>
</dbReference>
<accession>A0AAE0F8I7</accession>
<reference evidence="2 3" key="1">
    <citation type="journal article" date="2015" name="Genome Biol. Evol.">
        <title>Comparative Genomics of a Bacterivorous Green Alga Reveals Evolutionary Causalities and Consequences of Phago-Mixotrophic Mode of Nutrition.</title>
        <authorList>
            <person name="Burns J.A."/>
            <person name="Paasch A."/>
            <person name="Narechania A."/>
            <person name="Kim E."/>
        </authorList>
    </citation>
    <scope>NUCLEOTIDE SEQUENCE [LARGE SCALE GENOMIC DNA]</scope>
    <source>
        <strain evidence="2 3">PLY_AMNH</strain>
    </source>
</reference>
<name>A0AAE0F8I7_9CHLO</name>
<gene>
    <name evidence="2" type="ORF">CYMTET_35834</name>
</gene>
<organism evidence="2 3">
    <name type="scientific">Cymbomonas tetramitiformis</name>
    <dbReference type="NCBI Taxonomy" id="36881"/>
    <lineage>
        <taxon>Eukaryota</taxon>
        <taxon>Viridiplantae</taxon>
        <taxon>Chlorophyta</taxon>
        <taxon>Pyramimonadophyceae</taxon>
        <taxon>Pyramimonadales</taxon>
        <taxon>Pyramimonadaceae</taxon>
        <taxon>Cymbomonas</taxon>
    </lineage>
</organism>
<sequence>VAGRILSCRLQRREDPAGLSEAETSLLQSLRAAVHTEEEAGEDGDLVRTAAVDAVSTIAASGEDGALCTMSRGLLLLRPIAAAAFTAPQSSMQERRQISALHCLASVARSARPEAATWLEEDLRDAFHDSIHQDSTCAEAIWRLLQRSGISFLELRIAVYRLLSGLCQRGWLAEEVCSHEALLTWLLSPEAEPSSDGLLGLLDSPGTPPLDQPVPRAAMGRSL</sequence>
<dbReference type="Proteomes" id="UP001190700">
    <property type="component" value="Unassembled WGS sequence"/>
</dbReference>
<evidence type="ECO:0000256" key="1">
    <source>
        <dbReference type="SAM" id="MobiDB-lite"/>
    </source>
</evidence>
<evidence type="ECO:0000313" key="2">
    <source>
        <dbReference type="EMBL" id="KAK3254969.1"/>
    </source>
</evidence>
<proteinExistence type="predicted"/>
<feature type="region of interest" description="Disordered" evidence="1">
    <location>
        <begin position="197"/>
        <end position="223"/>
    </location>
</feature>